<evidence type="ECO:0000313" key="2">
    <source>
        <dbReference type="EMBL" id="SVA83114.1"/>
    </source>
</evidence>
<dbReference type="PANTHER" id="PTHR43283">
    <property type="entry name" value="BETA-LACTAMASE-RELATED"/>
    <property type="match status" value="1"/>
</dbReference>
<dbReference type="InterPro" id="IPR012338">
    <property type="entry name" value="Beta-lactam/transpept-like"/>
</dbReference>
<proteinExistence type="predicted"/>
<dbReference type="Gene3D" id="3.40.710.10">
    <property type="entry name" value="DD-peptidase/beta-lactamase superfamily"/>
    <property type="match status" value="1"/>
</dbReference>
<accession>A0A381Z1U4</accession>
<sequence length="423" mass="47932">MKQLLILFLCLFFGPISAFGKDFKSVSTVDQTRAQISKLPKDDIWWTVYGEDMGWNFKNLHRMYPTVNVYREGKVRPLDYNLSDAIAEFNVDTPAGKKSFKDFLYSNQSTTMGIVILHKGKIVFEQYPRMEPYEKPIYWSVTKVFISTVLAILEDQGLVDVSKSIDFYLPALGESDYAGVKIRNILDMASGVDCSDEYEDRDACYYQFAASIGDAYWDHDSPDNPYTFLANLKTGTARPQGESFDYSGANTFVIGWLIEEITGMPFQDVLTKEVWRNIGAEGDASMLAPRYGVPVTDGGLLARLRDVARFGLLFTPSYSRVASKKIISDRYLSLILEGGNPDLLRNARHGGWTSDDTKHNVYQWDRVFKNNDIYKGGWGGQGLLVNPDRDLVAVYTGYFKKDQSEVRLLGLLRTVLDELYGEE</sequence>
<dbReference type="EMBL" id="UINC01019606">
    <property type="protein sequence ID" value="SVA83114.1"/>
    <property type="molecule type" value="Genomic_DNA"/>
</dbReference>
<dbReference type="AlphaFoldDB" id="A0A381Z1U4"/>
<name>A0A381Z1U4_9ZZZZ</name>
<organism evidence="2">
    <name type="scientific">marine metagenome</name>
    <dbReference type="NCBI Taxonomy" id="408172"/>
    <lineage>
        <taxon>unclassified sequences</taxon>
        <taxon>metagenomes</taxon>
        <taxon>ecological metagenomes</taxon>
    </lineage>
</organism>
<dbReference type="Pfam" id="PF00144">
    <property type="entry name" value="Beta-lactamase"/>
    <property type="match status" value="1"/>
</dbReference>
<dbReference type="SUPFAM" id="SSF56601">
    <property type="entry name" value="beta-lactamase/transpeptidase-like"/>
    <property type="match status" value="1"/>
</dbReference>
<evidence type="ECO:0000259" key="1">
    <source>
        <dbReference type="Pfam" id="PF00144"/>
    </source>
</evidence>
<dbReference type="InterPro" id="IPR050789">
    <property type="entry name" value="Diverse_Enzym_Activities"/>
</dbReference>
<protein>
    <recommendedName>
        <fullName evidence="1">Beta-lactamase-related domain-containing protein</fullName>
    </recommendedName>
</protein>
<gene>
    <name evidence="2" type="ORF">METZ01_LOCUS135968</name>
</gene>
<dbReference type="InterPro" id="IPR001466">
    <property type="entry name" value="Beta-lactam-related"/>
</dbReference>
<dbReference type="PANTHER" id="PTHR43283:SF7">
    <property type="entry name" value="BETA-LACTAMASE-RELATED DOMAIN-CONTAINING PROTEIN"/>
    <property type="match status" value="1"/>
</dbReference>
<reference evidence="2" key="1">
    <citation type="submission" date="2018-05" db="EMBL/GenBank/DDBJ databases">
        <authorList>
            <person name="Lanie J.A."/>
            <person name="Ng W.-L."/>
            <person name="Kazmierczak K.M."/>
            <person name="Andrzejewski T.M."/>
            <person name="Davidsen T.M."/>
            <person name="Wayne K.J."/>
            <person name="Tettelin H."/>
            <person name="Glass J.I."/>
            <person name="Rusch D."/>
            <person name="Podicherti R."/>
            <person name="Tsui H.-C.T."/>
            <person name="Winkler M.E."/>
        </authorList>
    </citation>
    <scope>NUCLEOTIDE SEQUENCE</scope>
</reference>
<feature type="domain" description="Beta-lactamase-related" evidence="1">
    <location>
        <begin position="101"/>
        <end position="395"/>
    </location>
</feature>